<keyword evidence="8 9" id="KW-0012">Acyltransferase</keyword>
<dbReference type="GO" id="GO:1904812">
    <property type="term" value="P:rRNA acetylation involved in maturation of SSU-rRNA"/>
    <property type="evidence" value="ECO:0007669"/>
    <property type="project" value="TreeGrafter"/>
</dbReference>
<feature type="binding site" evidence="9">
    <location>
        <position position="187"/>
    </location>
    <ligand>
        <name>ATP</name>
        <dbReference type="ChEBI" id="CHEBI:30616"/>
    </ligand>
</feature>
<evidence type="ECO:0000256" key="9">
    <source>
        <dbReference type="HAMAP-Rule" id="MF_01886"/>
    </source>
</evidence>
<dbReference type="PANTHER" id="PTHR10925">
    <property type="entry name" value="N-ACETYLTRANSFERASE 10"/>
    <property type="match status" value="1"/>
</dbReference>
<dbReference type="EC" id="2.3.1.193" evidence="9"/>
<dbReference type="RefSeq" id="WP_173269329.1">
    <property type="nucleotide sequence ID" value="NZ_AP021889.1"/>
</dbReference>
<keyword evidence="4 9" id="KW-0819">tRNA processing</keyword>
<dbReference type="Pfam" id="PF05127">
    <property type="entry name" value="NAT10_TcmA_helicase"/>
    <property type="match status" value="1"/>
</dbReference>
<dbReference type="InterPro" id="IPR024914">
    <property type="entry name" value="tRNA_acetyltr_TmcA"/>
</dbReference>
<dbReference type="GO" id="GO:0005524">
    <property type="term" value="F:ATP binding"/>
    <property type="evidence" value="ECO:0007669"/>
    <property type="project" value="UniProtKB-UniRule"/>
</dbReference>
<dbReference type="CDD" id="cd04301">
    <property type="entry name" value="NAT_SF"/>
    <property type="match status" value="1"/>
</dbReference>
<protein>
    <recommendedName>
        <fullName evidence="9">tRNA(Met) cytidine acetyltransferase TmcA</fullName>
        <ecNumber evidence="9">2.3.1.193</ecNumber>
    </recommendedName>
</protein>
<dbReference type="Gene3D" id="1.20.120.890">
    <property type="entry name" value="tRNA(Met) cytidine acetyltransferase, tail domain"/>
    <property type="match status" value="1"/>
</dbReference>
<evidence type="ECO:0000256" key="6">
    <source>
        <dbReference type="ARBA" id="ARBA00022840"/>
    </source>
</evidence>
<evidence type="ECO:0000256" key="8">
    <source>
        <dbReference type="ARBA" id="ARBA00023315"/>
    </source>
</evidence>
<reference evidence="12" key="1">
    <citation type="submission" date="2019-11" db="EMBL/GenBank/DDBJ databases">
        <title>Isolation and characterization of two novel species in the genus Thiomicrorhabdus.</title>
        <authorList>
            <person name="Mochizuki J."/>
            <person name="Kojima H."/>
            <person name="Fukui M."/>
        </authorList>
    </citation>
    <scope>NUCLEOTIDE SEQUENCE [LARGE SCALE GENOMIC DNA]</scope>
    <source>
        <strain evidence="12">aks77</strain>
    </source>
</reference>
<dbReference type="Pfam" id="PF13718">
    <property type="entry name" value="GNAT_acetyltr_2"/>
    <property type="match status" value="1"/>
</dbReference>
<keyword evidence="5 9" id="KW-0547">Nucleotide-binding</keyword>
<dbReference type="PROSITE" id="PS51186">
    <property type="entry name" value="GNAT"/>
    <property type="match status" value="1"/>
</dbReference>
<dbReference type="GO" id="GO:0000049">
    <property type="term" value="F:tRNA binding"/>
    <property type="evidence" value="ECO:0007669"/>
    <property type="project" value="UniProtKB-UniRule"/>
</dbReference>
<comment type="catalytic activity">
    <reaction evidence="9">
        <text>cytidine(34) in elongator tRNA(Met) + acetyl-CoA + ATP + H2O = N(4)-acetylcytidine(34) in elongator tRNA(Met) + ADP + phosphate + CoA + H(+)</text>
        <dbReference type="Rhea" id="RHEA:43788"/>
        <dbReference type="Rhea" id="RHEA-COMP:10693"/>
        <dbReference type="Rhea" id="RHEA-COMP:10694"/>
        <dbReference type="ChEBI" id="CHEBI:15377"/>
        <dbReference type="ChEBI" id="CHEBI:15378"/>
        <dbReference type="ChEBI" id="CHEBI:30616"/>
        <dbReference type="ChEBI" id="CHEBI:43474"/>
        <dbReference type="ChEBI" id="CHEBI:57287"/>
        <dbReference type="ChEBI" id="CHEBI:57288"/>
        <dbReference type="ChEBI" id="CHEBI:74900"/>
        <dbReference type="ChEBI" id="CHEBI:82748"/>
        <dbReference type="ChEBI" id="CHEBI:456216"/>
        <dbReference type="EC" id="2.3.1.193"/>
    </reaction>
</comment>
<dbReference type="InterPro" id="IPR013562">
    <property type="entry name" value="TmcA/NAT10_N"/>
</dbReference>
<dbReference type="HAMAP" id="MF_01886">
    <property type="entry name" value="tRNA_acetyltr_TmcA"/>
    <property type="match status" value="1"/>
</dbReference>
<evidence type="ECO:0000313" key="12">
    <source>
        <dbReference type="Proteomes" id="UP000501726"/>
    </source>
</evidence>
<keyword evidence="1 9" id="KW-0963">Cytoplasm</keyword>
<dbReference type="GO" id="GO:0002101">
    <property type="term" value="P:tRNA wobble cytosine modification"/>
    <property type="evidence" value="ECO:0007669"/>
    <property type="project" value="UniProtKB-UniRule"/>
</dbReference>
<sequence>MHTLADPDAFLKAHLATLARNRHRDLVILQGSTDWAWQIITPHLPTNSLIIGNAPSDSARTSANPQNLKHQLGKEFAGAAIDLNDGLSANTLGIVAGLLQAGSGLFLIMPPTWPEIANPQDSRFLNTPLQPQQLEPWFYRHLASSWQKQSTWLKQHGEQTQLICQTTSVQSENALTEFDSGAATREQNQAITQILKVAFGHRKRPLVLSADRGRGKSAALGLAAVQALLQGKAHIAISASLPEQAHNAFFHAQRWLEQNISEQISTISTHGDCLSFEYQGETKQLKFYAPDYLNLNRVECDLLLIDEAAQIPTPLLTSLLQSYHRMVFATTLHGYEGSGRGFELRFTKTLNQLTPDWKRLHIKQPLRWNNQDPLEAAINQALLLQADNDAPTLPDCPQAALMQLEINELSKTQRLADLDAIFGLLVKAHYQTSPNDLQQLLNSPNRIWVTRYQKQTIGVLLSQEEGGLTGNESKIHGHLVPQLLDRQYAFSDALSMQSWRLMRIAIEPEWQSLGIGSMLVEKWQKQAQTEQIDFISSSFGAENDLTRFWIQQGMQPLHLGCKRDKASGTYNLVVYQALSEQAESLKQIQQQFQQQLPMLLNDELKQLDSRLLTLITSNFANSETEINTAEIIQDYLNGKRPFTTSSYFLKQFLLQNPALLSNLESKQASLLTDKLLKQLSWAELVETHKLIGKKQAEQGFQDALKRLQINA</sequence>
<gene>
    <name evidence="9 11" type="primary">tmcA</name>
    <name evidence="11" type="ORF">THMIRHAS_01340</name>
</gene>
<feature type="domain" description="N-acetyltransferase" evidence="10">
    <location>
        <begin position="404"/>
        <end position="580"/>
    </location>
</feature>
<dbReference type="Pfam" id="PF08351">
    <property type="entry name" value="TmcA_N"/>
    <property type="match status" value="1"/>
</dbReference>
<evidence type="ECO:0000256" key="1">
    <source>
        <dbReference type="ARBA" id="ARBA00022490"/>
    </source>
</evidence>
<keyword evidence="6 9" id="KW-0067">ATP-binding</keyword>
<keyword evidence="3 9" id="KW-0808">Transferase</keyword>
<dbReference type="Gene3D" id="3.40.50.300">
    <property type="entry name" value="P-loop containing nucleotide triphosphate hydrolases"/>
    <property type="match status" value="1"/>
</dbReference>
<feature type="binding site" evidence="9">
    <location>
        <position position="367"/>
    </location>
    <ligand>
        <name>ATP</name>
        <dbReference type="ChEBI" id="CHEBI:30616"/>
    </ligand>
</feature>
<dbReference type="Gene3D" id="3.40.630.30">
    <property type="match status" value="1"/>
</dbReference>
<evidence type="ECO:0000256" key="3">
    <source>
        <dbReference type="ARBA" id="ARBA00022679"/>
    </source>
</evidence>
<dbReference type="InterPro" id="IPR038321">
    <property type="entry name" value="TmcA_C_sf"/>
</dbReference>
<dbReference type="InterPro" id="IPR032672">
    <property type="entry name" value="TmcA/NAT10/Kre33"/>
</dbReference>
<dbReference type="Proteomes" id="UP000501726">
    <property type="component" value="Chromosome"/>
</dbReference>
<evidence type="ECO:0000259" key="10">
    <source>
        <dbReference type="PROSITE" id="PS51186"/>
    </source>
</evidence>
<comment type="subcellular location">
    <subcellularLocation>
        <location evidence="9">Cytoplasm</location>
    </subcellularLocation>
</comment>
<name>A0A6F8PRK9_9GAMM</name>
<dbReference type="GO" id="GO:0051392">
    <property type="term" value="F:tRNA cytidine N4-acetyltransferase activity"/>
    <property type="evidence" value="ECO:0007669"/>
    <property type="project" value="UniProtKB-UniRule"/>
</dbReference>
<comment type="similarity">
    <text evidence="9">Belongs to the TmcA family.</text>
</comment>
<dbReference type="InterPro" id="IPR027417">
    <property type="entry name" value="P-loop_NTPase"/>
</dbReference>
<dbReference type="EMBL" id="AP021889">
    <property type="protein sequence ID" value="BBP44761.1"/>
    <property type="molecule type" value="Genomic_DNA"/>
</dbReference>
<evidence type="ECO:0000256" key="5">
    <source>
        <dbReference type="ARBA" id="ARBA00022741"/>
    </source>
</evidence>
<dbReference type="GO" id="GO:0005737">
    <property type="term" value="C:cytoplasm"/>
    <property type="evidence" value="ECO:0007669"/>
    <property type="project" value="UniProtKB-SubCell"/>
</dbReference>
<dbReference type="AlphaFoldDB" id="A0A6F8PRK9"/>
<evidence type="ECO:0000256" key="2">
    <source>
        <dbReference type="ARBA" id="ARBA00022555"/>
    </source>
</evidence>
<dbReference type="Gene3D" id="3.40.50.11040">
    <property type="match status" value="1"/>
</dbReference>
<comment type="function">
    <text evidence="9">Catalyzes the formation of N(4)-acetylcytidine (ac(4)C) at the wobble position of tRNA(Met), by using acetyl-CoA as an acetyl donor and ATP (or GTP).</text>
</comment>
<keyword evidence="12" id="KW-1185">Reference proteome</keyword>
<keyword evidence="2 9" id="KW-0820">tRNA-binding</keyword>
<dbReference type="GO" id="GO:1990883">
    <property type="term" value="F:18S rRNA cytidine N-acetyltransferase activity"/>
    <property type="evidence" value="ECO:0007669"/>
    <property type="project" value="TreeGrafter"/>
</dbReference>
<dbReference type="KEGG" id="tse:THMIRHAS_01340"/>
<dbReference type="GO" id="GO:0051391">
    <property type="term" value="P:tRNA acetylation"/>
    <property type="evidence" value="ECO:0007669"/>
    <property type="project" value="UniProtKB-UniRule"/>
</dbReference>
<dbReference type="SUPFAM" id="SSF55729">
    <property type="entry name" value="Acyl-CoA N-acyltransferases (Nat)"/>
    <property type="match status" value="1"/>
</dbReference>
<proteinExistence type="inferred from homology"/>
<feature type="binding site" evidence="9">
    <location>
        <begin position="181"/>
        <end position="182"/>
    </location>
    <ligand>
        <name>ATP</name>
        <dbReference type="ChEBI" id="CHEBI:30616"/>
    </ligand>
</feature>
<evidence type="ECO:0000313" key="11">
    <source>
        <dbReference type="EMBL" id="BBP44761.1"/>
    </source>
</evidence>
<dbReference type="InterPro" id="IPR007807">
    <property type="entry name" value="TcmA/NAT10_helicase"/>
</dbReference>
<comment type="caution">
    <text evidence="9">Lacks conserved residue(s) required for the propagation of feature annotation.</text>
</comment>
<dbReference type="PANTHER" id="PTHR10925:SF5">
    <property type="entry name" value="RNA CYTIDINE ACETYLTRANSFERASE"/>
    <property type="match status" value="1"/>
</dbReference>
<dbReference type="InterPro" id="IPR016181">
    <property type="entry name" value="Acyl_CoA_acyltransferase"/>
</dbReference>
<organism evidence="11 12">
    <name type="scientific">Thiosulfatimonas sediminis</name>
    <dbReference type="NCBI Taxonomy" id="2675054"/>
    <lineage>
        <taxon>Bacteria</taxon>
        <taxon>Pseudomonadati</taxon>
        <taxon>Pseudomonadota</taxon>
        <taxon>Gammaproteobacteria</taxon>
        <taxon>Thiotrichales</taxon>
        <taxon>Piscirickettsiaceae</taxon>
        <taxon>Thiosulfatimonas</taxon>
    </lineage>
</organism>
<dbReference type="InterPro" id="IPR000182">
    <property type="entry name" value="GNAT_dom"/>
</dbReference>
<keyword evidence="7 9" id="KW-0694">RNA-binding</keyword>
<evidence type="ECO:0000256" key="4">
    <source>
        <dbReference type="ARBA" id="ARBA00022694"/>
    </source>
</evidence>
<dbReference type="SUPFAM" id="SSF52540">
    <property type="entry name" value="P-loop containing nucleoside triphosphate hydrolases"/>
    <property type="match status" value="1"/>
</dbReference>
<evidence type="ECO:0000256" key="7">
    <source>
        <dbReference type="ARBA" id="ARBA00022884"/>
    </source>
</evidence>
<accession>A0A6F8PRK9</accession>